<evidence type="ECO:0000313" key="1">
    <source>
        <dbReference type="EMBL" id="GMN34518.1"/>
    </source>
</evidence>
<accession>A0AA87ZDZ9</accession>
<comment type="caution">
    <text evidence="1">The sequence shown here is derived from an EMBL/GenBank/DDBJ whole genome shotgun (WGS) entry which is preliminary data.</text>
</comment>
<proteinExistence type="predicted"/>
<dbReference type="EMBL" id="BTGU01000004">
    <property type="protein sequence ID" value="GMN34518.1"/>
    <property type="molecule type" value="Genomic_DNA"/>
</dbReference>
<dbReference type="AlphaFoldDB" id="A0AA87ZDZ9"/>
<name>A0AA87ZDZ9_FICCA</name>
<reference evidence="1" key="1">
    <citation type="submission" date="2023-07" db="EMBL/GenBank/DDBJ databases">
        <title>draft genome sequence of fig (Ficus carica).</title>
        <authorList>
            <person name="Takahashi T."/>
            <person name="Nishimura K."/>
        </authorList>
    </citation>
    <scope>NUCLEOTIDE SEQUENCE</scope>
</reference>
<keyword evidence="2" id="KW-1185">Reference proteome</keyword>
<gene>
    <name evidence="1" type="ORF">TIFTF001_004730</name>
</gene>
<protein>
    <submittedName>
        <fullName evidence="1">Uncharacterized protein</fullName>
    </submittedName>
</protein>
<sequence length="100" mass="11523">METFWIMIGSEGAAGAGFGRRKSERGARERGEKRDVYIYVRREREGRPVKRVKGKGRDRYEVGRALWGLRRIPPLLPRKGESGWVWDTAGKPTRVTSQLH</sequence>
<organism evidence="1 2">
    <name type="scientific">Ficus carica</name>
    <name type="common">Common fig</name>
    <dbReference type="NCBI Taxonomy" id="3494"/>
    <lineage>
        <taxon>Eukaryota</taxon>
        <taxon>Viridiplantae</taxon>
        <taxon>Streptophyta</taxon>
        <taxon>Embryophyta</taxon>
        <taxon>Tracheophyta</taxon>
        <taxon>Spermatophyta</taxon>
        <taxon>Magnoliopsida</taxon>
        <taxon>eudicotyledons</taxon>
        <taxon>Gunneridae</taxon>
        <taxon>Pentapetalae</taxon>
        <taxon>rosids</taxon>
        <taxon>fabids</taxon>
        <taxon>Rosales</taxon>
        <taxon>Moraceae</taxon>
        <taxon>Ficeae</taxon>
        <taxon>Ficus</taxon>
    </lineage>
</organism>
<evidence type="ECO:0000313" key="2">
    <source>
        <dbReference type="Proteomes" id="UP001187192"/>
    </source>
</evidence>
<dbReference type="Proteomes" id="UP001187192">
    <property type="component" value="Unassembled WGS sequence"/>
</dbReference>